<evidence type="ECO:0000256" key="3">
    <source>
        <dbReference type="ARBA" id="ARBA00022606"/>
    </source>
</evidence>
<evidence type="ECO:0000259" key="11">
    <source>
        <dbReference type="PROSITE" id="PS50262"/>
    </source>
</evidence>
<dbReference type="SUPFAM" id="SSF81321">
    <property type="entry name" value="Family A G protein-coupled receptor-like"/>
    <property type="match status" value="1"/>
</dbReference>
<dbReference type="GO" id="GO:0004930">
    <property type="term" value="F:G protein-coupled receptor activity"/>
    <property type="evidence" value="ECO:0007669"/>
    <property type="project" value="UniProtKB-KW"/>
</dbReference>
<dbReference type="Ensembl" id="ENSLLET00000008857.1">
    <property type="protein sequence ID" value="ENSLLEP00000008519.1"/>
    <property type="gene ID" value="ENSLLEG00000005418.1"/>
</dbReference>
<evidence type="ECO:0000256" key="4">
    <source>
        <dbReference type="ARBA" id="ARBA00022692"/>
    </source>
</evidence>
<dbReference type="PROSITE" id="PS00237">
    <property type="entry name" value="G_PROTEIN_RECEP_F1_1"/>
    <property type="match status" value="1"/>
</dbReference>
<feature type="transmembrane region" description="Helical" evidence="10">
    <location>
        <begin position="42"/>
        <end position="67"/>
    </location>
</feature>
<dbReference type="Proteomes" id="UP000694569">
    <property type="component" value="Unplaced"/>
</dbReference>
<evidence type="ECO:0000256" key="8">
    <source>
        <dbReference type="ARBA" id="ARBA00023224"/>
    </source>
</evidence>
<reference evidence="12" key="2">
    <citation type="submission" date="2025-09" db="UniProtKB">
        <authorList>
            <consortium name="Ensembl"/>
        </authorList>
    </citation>
    <scope>IDENTIFICATION</scope>
</reference>
<dbReference type="FunFam" id="1.20.1070.10:FF:000001">
    <property type="entry name" value="Olfactory receptor"/>
    <property type="match status" value="1"/>
</dbReference>
<dbReference type="Pfam" id="PF13853">
    <property type="entry name" value="7tm_4"/>
    <property type="match status" value="1"/>
</dbReference>
<keyword evidence="7 10" id="KW-0472">Membrane</keyword>
<dbReference type="OrthoDB" id="5950740at2759"/>
<keyword evidence="9" id="KW-0297">G-protein coupled receptor</keyword>
<feature type="transmembrane region" description="Helical" evidence="10">
    <location>
        <begin position="158"/>
        <end position="179"/>
    </location>
</feature>
<feature type="transmembrane region" description="Helical" evidence="10">
    <location>
        <begin position="213"/>
        <end position="241"/>
    </location>
</feature>
<evidence type="ECO:0000313" key="13">
    <source>
        <dbReference type="Proteomes" id="UP000694569"/>
    </source>
</evidence>
<protein>
    <recommendedName>
        <fullName evidence="10">Olfactory receptor</fullName>
    </recommendedName>
</protein>
<evidence type="ECO:0000256" key="9">
    <source>
        <dbReference type="RuleBase" id="RU000688"/>
    </source>
</evidence>
<keyword evidence="5 10" id="KW-0552">Olfaction</keyword>
<name>A0A8C5M8T7_9ANUR</name>
<dbReference type="Gene3D" id="1.20.1070.10">
    <property type="entry name" value="Rhodopsin 7-helix transmembrane proteins"/>
    <property type="match status" value="1"/>
</dbReference>
<dbReference type="InterPro" id="IPR017452">
    <property type="entry name" value="GPCR_Rhodpsn_7TM"/>
</dbReference>
<comment type="subcellular location">
    <subcellularLocation>
        <location evidence="1 10">Cell membrane</location>
        <topology evidence="1 10">Multi-pass membrane protein</topology>
    </subcellularLocation>
</comment>
<dbReference type="PROSITE" id="PS50262">
    <property type="entry name" value="G_PROTEIN_RECEP_F1_2"/>
    <property type="match status" value="1"/>
</dbReference>
<dbReference type="GeneTree" id="ENSGT01150000286990"/>
<evidence type="ECO:0000256" key="6">
    <source>
        <dbReference type="ARBA" id="ARBA00022989"/>
    </source>
</evidence>
<dbReference type="AlphaFoldDB" id="A0A8C5M8T7"/>
<sequence>LNGFFTFFKNTFSEIYNMKIRNQTITTEFILLGFSRNLNINIFLFCVFSLIYLITVIANMFLIMAVVANAHLHVPMYFLLCNLSLLDLCYSTNATPKLLVDLFAVRRTISFSACAIQLHVNLFLGSTEYFLLAAMAYDRYVAICHPLHYPLLMSMNTCYLMAAFVWILSFSIAIVPSLITPISVCFPNIVNHFMCEVLAVLKLACDDIHQSELLIFSISFFSLLLPLACILLSYAFIIYSVLQIQSVERRKTFSTCVSHMTVVALCFGSAMVLYFGPSSNYSTNQYISIIYGVVTPMLNPLIYSLRNNDVKAAGRKIYCAISGKRSHF</sequence>
<reference evidence="12" key="1">
    <citation type="submission" date="2025-08" db="UniProtKB">
        <authorList>
            <consortium name="Ensembl"/>
        </authorList>
    </citation>
    <scope>IDENTIFICATION</scope>
</reference>
<accession>A0A8C5M8T7</accession>
<keyword evidence="3 10" id="KW-0716">Sensory transduction</keyword>
<dbReference type="InterPro" id="IPR000725">
    <property type="entry name" value="Olfact_rcpt"/>
</dbReference>
<keyword evidence="6 10" id="KW-1133">Transmembrane helix</keyword>
<feature type="transmembrane region" description="Helical" evidence="10">
    <location>
        <begin position="253"/>
        <end position="274"/>
    </location>
</feature>
<keyword evidence="13" id="KW-1185">Reference proteome</keyword>
<keyword evidence="4 9" id="KW-0812">Transmembrane</keyword>
<proteinExistence type="inferred from homology"/>
<evidence type="ECO:0000256" key="5">
    <source>
        <dbReference type="ARBA" id="ARBA00022725"/>
    </source>
</evidence>
<feature type="transmembrane region" description="Helical" evidence="10">
    <location>
        <begin position="286"/>
        <end position="305"/>
    </location>
</feature>
<evidence type="ECO:0000256" key="1">
    <source>
        <dbReference type="ARBA" id="ARBA00004651"/>
    </source>
</evidence>
<comment type="similarity">
    <text evidence="9">Belongs to the G-protein coupled receptor 1 family.</text>
</comment>
<feature type="domain" description="G-protein coupled receptors family 1 profile" evidence="11">
    <location>
        <begin position="58"/>
        <end position="303"/>
    </location>
</feature>
<evidence type="ECO:0000256" key="7">
    <source>
        <dbReference type="ARBA" id="ARBA00023136"/>
    </source>
</evidence>
<dbReference type="GO" id="GO:0005886">
    <property type="term" value="C:plasma membrane"/>
    <property type="evidence" value="ECO:0007669"/>
    <property type="project" value="UniProtKB-SubCell"/>
</dbReference>
<evidence type="ECO:0000256" key="2">
    <source>
        <dbReference type="ARBA" id="ARBA00022475"/>
    </source>
</evidence>
<evidence type="ECO:0000256" key="10">
    <source>
        <dbReference type="RuleBase" id="RU363047"/>
    </source>
</evidence>
<keyword evidence="2 10" id="KW-1003">Cell membrane</keyword>
<dbReference type="GO" id="GO:0004984">
    <property type="term" value="F:olfactory receptor activity"/>
    <property type="evidence" value="ECO:0007669"/>
    <property type="project" value="InterPro"/>
</dbReference>
<dbReference type="PANTHER" id="PTHR26453">
    <property type="entry name" value="OLFACTORY RECEPTOR"/>
    <property type="match status" value="1"/>
</dbReference>
<keyword evidence="8 9" id="KW-0807">Transducer</keyword>
<keyword evidence="9" id="KW-0675">Receptor</keyword>
<dbReference type="PRINTS" id="PR00237">
    <property type="entry name" value="GPCRRHODOPSN"/>
</dbReference>
<organism evidence="12 13">
    <name type="scientific">Leptobrachium leishanense</name>
    <name type="common">Leishan spiny toad</name>
    <dbReference type="NCBI Taxonomy" id="445787"/>
    <lineage>
        <taxon>Eukaryota</taxon>
        <taxon>Metazoa</taxon>
        <taxon>Chordata</taxon>
        <taxon>Craniata</taxon>
        <taxon>Vertebrata</taxon>
        <taxon>Euteleostomi</taxon>
        <taxon>Amphibia</taxon>
        <taxon>Batrachia</taxon>
        <taxon>Anura</taxon>
        <taxon>Pelobatoidea</taxon>
        <taxon>Megophryidae</taxon>
        <taxon>Leptobrachium</taxon>
    </lineage>
</organism>
<dbReference type="InterPro" id="IPR000276">
    <property type="entry name" value="GPCR_Rhodpsn"/>
</dbReference>
<dbReference type="PRINTS" id="PR00245">
    <property type="entry name" value="OLFACTORYR"/>
</dbReference>
<evidence type="ECO:0000313" key="12">
    <source>
        <dbReference type="Ensembl" id="ENSLLEP00000008519.1"/>
    </source>
</evidence>